<gene>
    <name evidence="1" type="ORF">ERS852470_02374</name>
</gene>
<evidence type="ECO:0000313" key="1">
    <source>
        <dbReference type="EMBL" id="CUO44990.1"/>
    </source>
</evidence>
<dbReference type="Proteomes" id="UP000095558">
    <property type="component" value="Unassembled WGS sequence"/>
</dbReference>
<dbReference type="OrthoDB" id="9950394at2"/>
<evidence type="ECO:0000313" key="2">
    <source>
        <dbReference type="Proteomes" id="UP000095558"/>
    </source>
</evidence>
<accession>A0A174F9G7</accession>
<dbReference type="EMBL" id="CYZV01000025">
    <property type="protein sequence ID" value="CUO44990.1"/>
    <property type="molecule type" value="Genomic_DNA"/>
</dbReference>
<proteinExistence type="predicted"/>
<name>A0A174F9G7_9CLOT</name>
<reference evidence="1 2" key="1">
    <citation type="submission" date="2015-09" db="EMBL/GenBank/DDBJ databases">
        <authorList>
            <consortium name="Pathogen Informatics"/>
        </authorList>
    </citation>
    <scope>NUCLEOTIDE SEQUENCE [LARGE SCALE GENOMIC DNA]</scope>
    <source>
        <strain evidence="1 2">2789STDY5834855</strain>
    </source>
</reference>
<protein>
    <submittedName>
        <fullName evidence="1">Uncharacterized protein</fullName>
    </submittedName>
</protein>
<organism evidence="1 2">
    <name type="scientific">Clostridium disporicum</name>
    <dbReference type="NCBI Taxonomy" id="84024"/>
    <lineage>
        <taxon>Bacteria</taxon>
        <taxon>Bacillati</taxon>
        <taxon>Bacillota</taxon>
        <taxon>Clostridia</taxon>
        <taxon>Eubacteriales</taxon>
        <taxon>Clostridiaceae</taxon>
        <taxon>Clostridium</taxon>
    </lineage>
</organism>
<sequence>MNNKNDINNKNSEGLIDGVIICEEEEKKLVHGDNPKEKRGIENIFNFPNLN</sequence>
<dbReference type="RefSeq" id="WP_156327464.1">
    <property type="nucleotide sequence ID" value="NZ_CYZV01000025.1"/>
</dbReference>
<dbReference type="AlphaFoldDB" id="A0A174F9G7"/>